<comment type="caution">
    <text evidence="1">The sequence shown here is derived from an EMBL/GenBank/DDBJ whole genome shotgun (WGS) entry which is preliminary data.</text>
</comment>
<reference evidence="1" key="1">
    <citation type="journal article" date="2014" name="Front. Microbiol.">
        <title>High frequency of phylogenetically diverse reductive dehalogenase-homologous genes in deep subseafloor sedimentary metagenomes.</title>
        <authorList>
            <person name="Kawai M."/>
            <person name="Futagami T."/>
            <person name="Toyoda A."/>
            <person name="Takaki Y."/>
            <person name="Nishi S."/>
            <person name="Hori S."/>
            <person name="Arai W."/>
            <person name="Tsubouchi T."/>
            <person name="Morono Y."/>
            <person name="Uchiyama I."/>
            <person name="Ito T."/>
            <person name="Fujiyama A."/>
            <person name="Inagaki F."/>
            <person name="Takami H."/>
        </authorList>
    </citation>
    <scope>NUCLEOTIDE SEQUENCE</scope>
    <source>
        <strain evidence="1">Expedition CK06-06</strain>
    </source>
</reference>
<dbReference type="EMBL" id="BARV01033009">
    <property type="protein sequence ID" value="GAI40479.1"/>
    <property type="molecule type" value="Genomic_DNA"/>
</dbReference>
<accession>X1QB48</accession>
<gene>
    <name evidence="1" type="ORF">S06H3_51952</name>
</gene>
<evidence type="ECO:0000313" key="1">
    <source>
        <dbReference type="EMBL" id="GAI40479.1"/>
    </source>
</evidence>
<organism evidence="1">
    <name type="scientific">marine sediment metagenome</name>
    <dbReference type="NCBI Taxonomy" id="412755"/>
    <lineage>
        <taxon>unclassified sequences</taxon>
        <taxon>metagenomes</taxon>
        <taxon>ecological metagenomes</taxon>
    </lineage>
</organism>
<name>X1QB48_9ZZZZ</name>
<sequence>PMMLTRLVFILFALALISAPVSCVKMTGPDKEVIIKITARRIAYQGLKAQPDIFRILGSVARESCQLLTDRAGPSDIAFSVIFKTIATKTSDPLLAQDIQDIVSLIGIKFDPDFNLLALTPGQLDLVTLFVCSFAQGIEAK</sequence>
<proteinExistence type="predicted"/>
<protein>
    <submittedName>
        <fullName evidence="1">Uncharacterized protein</fullName>
    </submittedName>
</protein>
<dbReference type="AlphaFoldDB" id="X1QB48"/>
<feature type="non-terminal residue" evidence="1">
    <location>
        <position position="1"/>
    </location>
</feature>